<feature type="region of interest" description="Disordered" evidence="1">
    <location>
        <begin position="252"/>
        <end position="297"/>
    </location>
</feature>
<feature type="region of interest" description="Disordered" evidence="1">
    <location>
        <begin position="1"/>
        <end position="42"/>
    </location>
</feature>
<protein>
    <submittedName>
        <fullName evidence="2">Uncharacterized protein</fullName>
    </submittedName>
</protein>
<evidence type="ECO:0000313" key="2">
    <source>
        <dbReference type="EMBL" id="KAL3796034.1"/>
    </source>
</evidence>
<dbReference type="EMBL" id="JABMIG020000066">
    <property type="protein sequence ID" value="KAL3796034.1"/>
    <property type="molecule type" value="Genomic_DNA"/>
</dbReference>
<dbReference type="Proteomes" id="UP001516023">
    <property type="component" value="Unassembled WGS sequence"/>
</dbReference>
<organism evidence="2 3">
    <name type="scientific">Cyclotella cryptica</name>
    <dbReference type="NCBI Taxonomy" id="29204"/>
    <lineage>
        <taxon>Eukaryota</taxon>
        <taxon>Sar</taxon>
        <taxon>Stramenopiles</taxon>
        <taxon>Ochrophyta</taxon>
        <taxon>Bacillariophyta</taxon>
        <taxon>Coscinodiscophyceae</taxon>
        <taxon>Thalassiosirophycidae</taxon>
        <taxon>Stephanodiscales</taxon>
        <taxon>Stephanodiscaceae</taxon>
        <taxon>Cyclotella</taxon>
    </lineage>
</organism>
<evidence type="ECO:0000313" key="3">
    <source>
        <dbReference type="Proteomes" id="UP001516023"/>
    </source>
</evidence>
<name>A0ABD3Q823_9STRA</name>
<gene>
    <name evidence="2" type="ORF">HJC23_013091</name>
</gene>
<keyword evidence="3" id="KW-1185">Reference proteome</keyword>
<evidence type="ECO:0000256" key="1">
    <source>
        <dbReference type="SAM" id="MobiDB-lite"/>
    </source>
</evidence>
<dbReference type="AlphaFoldDB" id="A0ABD3Q823"/>
<sequence length="347" mass="38849">MQKSHDEIASSLSEVQNERDKLQEQLAAMEQTKNDTLTGQSNKIPHASLESLKKKNDQLQNSLADIECLYETLRIENNHLQKSFEVTSGRFKSLLSEKESLQKSLRKERKRIAKCNTVLKDSISFASSLINELQTEIQRARGISPNIQEELRSDIMSEKSGGASEGEVLLNNAEALLRKLRDVKQVKQQLVLAVQKLIWDVIAKPELAEEFSTCANCCEEADDDLLSVHDEKVSLSEDESATYDEVSLAISNEQIGGPPPPTRFLNQSHESASREASNDSNGIRQMPDNAENTSHFDENVNVNSGLKLLVTTLHSKMNGEPKPSLRKTNSPTNVPLIRRLWRKKSSS</sequence>
<proteinExistence type="predicted"/>
<reference evidence="2 3" key="1">
    <citation type="journal article" date="2020" name="G3 (Bethesda)">
        <title>Improved Reference Genome for Cyclotella cryptica CCMP332, a Model for Cell Wall Morphogenesis, Salinity Adaptation, and Lipid Production in Diatoms (Bacillariophyta).</title>
        <authorList>
            <person name="Roberts W.R."/>
            <person name="Downey K.M."/>
            <person name="Ruck E.C."/>
            <person name="Traller J.C."/>
            <person name="Alverson A.J."/>
        </authorList>
    </citation>
    <scope>NUCLEOTIDE SEQUENCE [LARGE SCALE GENOMIC DNA]</scope>
    <source>
        <strain evidence="2 3">CCMP332</strain>
    </source>
</reference>
<accession>A0ABD3Q823</accession>
<comment type="caution">
    <text evidence="2">The sequence shown here is derived from an EMBL/GenBank/DDBJ whole genome shotgun (WGS) entry which is preliminary data.</text>
</comment>